<reference evidence="8" key="2">
    <citation type="submission" date="2021-04" db="EMBL/GenBank/DDBJ databases">
        <authorList>
            <person name="Podell S."/>
        </authorList>
    </citation>
    <scope>NUCLEOTIDE SEQUENCE</scope>
    <source>
        <strain evidence="8">Hildebrandi</strain>
    </source>
</reference>
<evidence type="ECO:0000259" key="7">
    <source>
        <dbReference type="Pfam" id="PF04452"/>
    </source>
</evidence>
<evidence type="ECO:0000256" key="5">
    <source>
        <dbReference type="ARBA" id="ARBA00022679"/>
    </source>
</evidence>
<dbReference type="NCBIfam" id="TIGR00046">
    <property type="entry name" value="RsmE family RNA methyltransferase"/>
    <property type="match status" value="1"/>
</dbReference>
<keyword evidence="3" id="KW-0698">rRNA processing</keyword>
<dbReference type="InterPro" id="IPR006700">
    <property type="entry name" value="RsmE"/>
</dbReference>
<feature type="domain" description="Ribosomal RNA small subunit methyltransferase E methyltransferase" evidence="7">
    <location>
        <begin position="252"/>
        <end position="445"/>
    </location>
</feature>
<keyword evidence="9" id="KW-1185">Reference proteome</keyword>
<protein>
    <submittedName>
        <fullName evidence="8">16S ribosomal RNA methyltransferase RsmE</fullName>
    </submittedName>
</protein>
<dbReference type="InterPro" id="IPR046886">
    <property type="entry name" value="RsmE_MTase_dom"/>
</dbReference>
<dbReference type="CDD" id="cd18084">
    <property type="entry name" value="RsmE-like"/>
    <property type="match status" value="1"/>
</dbReference>
<accession>A0A9K3LG36</accession>
<evidence type="ECO:0000256" key="2">
    <source>
        <dbReference type="ARBA" id="ARBA00022490"/>
    </source>
</evidence>
<dbReference type="PANTHER" id="PTHR30027">
    <property type="entry name" value="RIBOSOMAL RNA SMALL SUBUNIT METHYLTRANSFERASE E"/>
    <property type="match status" value="1"/>
</dbReference>
<evidence type="ECO:0000256" key="1">
    <source>
        <dbReference type="ARBA" id="ARBA00004496"/>
    </source>
</evidence>
<sequence length="450" mass="50505">MSFAIPKASLRIHLMNQRHRCYVSYQVYGDPTCWKKQCSKRRMLTTAMALYCFHRIPSLPPSKILFPSADAFSVTFFLGQRDDSRVNAERFWHKDGAPMHSTGKRFFATAASSSSDHSNTSKDGATIASVPPLESTRHLPRLYVEAPHKSLKVNALVPITRAQSHYLLDVMRITNPKRWQDLAGHVRIFNGHDGEWLAKTIETIGETSLKQSSRRRQRKSEAADESDTVLECLECLIPQSSDDDDNNNRRRKISVHLYLGRLKKKQQRKWVLEKVTELGVDGITLLDTEYSMGSGGDAWDHEKHQAHVIEAAEQCERLTLPSLSPQPLPWEGLLDRINASTNGNGVIQHIWLVCRERCVDSPPILSVLQNMQEVYAAKDDLREVRYHLLVGPEGGWSPNELGIVSDLVSNAVQQPKSETPIVQFVSLGSLVLRAEKAAITATAIVGLATQ</sequence>
<organism evidence="8 9">
    <name type="scientific">Nitzschia inconspicua</name>
    <dbReference type="NCBI Taxonomy" id="303405"/>
    <lineage>
        <taxon>Eukaryota</taxon>
        <taxon>Sar</taxon>
        <taxon>Stramenopiles</taxon>
        <taxon>Ochrophyta</taxon>
        <taxon>Bacillariophyta</taxon>
        <taxon>Bacillariophyceae</taxon>
        <taxon>Bacillariophycidae</taxon>
        <taxon>Bacillariales</taxon>
        <taxon>Bacillariaceae</taxon>
        <taxon>Nitzschia</taxon>
    </lineage>
</organism>
<keyword evidence="5" id="KW-0808">Transferase</keyword>
<evidence type="ECO:0000313" key="8">
    <source>
        <dbReference type="EMBL" id="KAG7360241.1"/>
    </source>
</evidence>
<dbReference type="GO" id="GO:0070042">
    <property type="term" value="F:rRNA (uridine-N3-)-methyltransferase activity"/>
    <property type="evidence" value="ECO:0007669"/>
    <property type="project" value="TreeGrafter"/>
</dbReference>
<name>A0A9K3LG36_9STRA</name>
<dbReference type="OrthoDB" id="45385at2759"/>
<keyword evidence="6" id="KW-0949">S-adenosyl-L-methionine</keyword>
<evidence type="ECO:0000256" key="4">
    <source>
        <dbReference type="ARBA" id="ARBA00022603"/>
    </source>
</evidence>
<evidence type="ECO:0000256" key="3">
    <source>
        <dbReference type="ARBA" id="ARBA00022552"/>
    </source>
</evidence>
<dbReference type="GO" id="GO:0070475">
    <property type="term" value="P:rRNA base methylation"/>
    <property type="evidence" value="ECO:0007669"/>
    <property type="project" value="TreeGrafter"/>
</dbReference>
<dbReference type="AlphaFoldDB" id="A0A9K3LG36"/>
<gene>
    <name evidence="8" type="ORF">IV203_035340</name>
</gene>
<comment type="caution">
    <text evidence="8">The sequence shown here is derived from an EMBL/GenBank/DDBJ whole genome shotgun (WGS) entry which is preliminary data.</text>
</comment>
<dbReference type="Proteomes" id="UP000693970">
    <property type="component" value="Unassembled WGS sequence"/>
</dbReference>
<dbReference type="EMBL" id="JAGRRH010000013">
    <property type="protein sequence ID" value="KAG7360241.1"/>
    <property type="molecule type" value="Genomic_DNA"/>
</dbReference>
<proteinExistence type="predicted"/>
<reference evidence="8" key="1">
    <citation type="journal article" date="2021" name="Sci. Rep.">
        <title>Diploid genomic architecture of Nitzschia inconspicua, an elite biomass production diatom.</title>
        <authorList>
            <person name="Oliver A."/>
            <person name="Podell S."/>
            <person name="Pinowska A."/>
            <person name="Traller J.C."/>
            <person name="Smith S.R."/>
            <person name="McClure R."/>
            <person name="Beliaev A."/>
            <person name="Bohutskyi P."/>
            <person name="Hill E.A."/>
            <person name="Rabines A."/>
            <person name="Zheng H."/>
            <person name="Allen L.Z."/>
            <person name="Kuo A."/>
            <person name="Grigoriev I.V."/>
            <person name="Allen A.E."/>
            <person name="Hazlebeck D."/>
            <person name="Allen E.E."/>
        </authorList>
    </citation>
    <scope>NUCLEOTIDE SEQUENCE</scope>
    <source>
        <strain evidence="8">Hildebrandi</strain>
    </source>
</reference>
<keyword evidence="4 8" id="KW-0489">Methyltransferase</keyword>
<dbReference type="GO" id="GO:0005737">
    <property type="term" value="C:cytoplasm"/>
    <property type="evidence" value="ECO:0007669"/>
    <property type="project" value="UniProtKB-SubCell"/>
</dbReference>
<dbReference type="Pfam" id="PF04452">
    <property type="entry name" value="Methyltrans_RNA"/>
    <property type="match status" value="1"/>
</dbReference>
<evidence type="ECO:0000313" key="9">
    <source>
        <dbReference type="Proteomes" id="UP000693970"/>
    </source>
</evidence>
<dbReference type="PANTHER" id="PTHR30027:SF3">
    <property type="entry name" value="16S RRNA (URACIL(1498)-N(3))-METHYLTRANSFERASE"/>
    <property type="match status" value="1"/>
</dbReference>
<evidence type="ECO:0000256" key="6">
    <source>
        <dbReference type="ARBA" id="ARBA00022691"/>
    </source>
</evidence>
<comment type="subcellular location">
    <subcellularLocation>
        <location evidence="1">Cytoplasm</location>
    </subcellularLocation>
</comment>
<keyword evidence="2" id="KW-0963">Cytoplasm</keyword>